<comment type="caution">
    <text evidence="7">The sequence shown here is derived from an EMBL/GenBank/DDBJ whole genome shotgun (WGS) entry which is preliminary data.</text>
</comment>
<proteinExistence type="predicted"/>
<dbReference type="InterPro" id="IPR010255">
    <property type="entry name" value="Haem_peroxidase_sf"/>
</dbReference>
<evidence type="ECO:0000256" key="2">
    <source>
        <dbReference type="ARBA" id="ARBA00022821"/>
    </source>
</evidence>
<dbReference type="GO" id="GO:0016702">
    <property type="term" value="F:oxidoreductase activity, acting on single donors with incorporation of molecular oxygen, incorporation of two atoms of oxygen"/>
    <property type="evidence" value="ECO:0007669"/>
    <property type="project" value="TreeGrafter"/>
</dbReference>
<dbReference type="GO" id="GO:0020037">
    <property type="term" value="F:heme binding"/>
    <property type="evidence" value="ECO:0007669"/>
    <property type="project" value="InterPro"/>
</dbReference>
<dbReference type="GO" id="GO:0046872">
    <property type="term" value="F:metal ion binding"/>
    <property type="evidence" value="ECO:0007669"/>
    <property type="project" value="UniProtKB-KW"/>
</dbReference>
<dbReference type="GO" id="GO:0005737">
    <property type="term" value="C:cytoplasm"/>
    <property type="evidence" value="ECO:0007669"/>
    <property type="project" value="TreeGrafter"/>
</dbReference>
<evidence type="ECO:0000313" key="8">
    <source>
        <dbReference type="Proteomes" id="UP000683360"/>
    </source>
</evidence>
<evidence type="ECO:0000256" key="5">
    <source>
        <dbReference type="ARBA" id="ARBA00023004"/>
    </source>
</evidence>
<evidence type="ECO:0000256" key="3">
    <source>
        <dbReference type="ARBA" id="ARBA00022964"/>
    </source>
</evidence>
<evidence type="ECO:0000256" key="6">
    <source>
        <dbReference type="SAM" id="MobiDB-lite"/>
    </source>
</evidence>
<keyword evidence="2" id="KW-0611">Plant defense</keyword>
<dbReference type="OrthoDB" id="823504at2759"/>
<feature type="compositionally biased region" description="Basic and acidic residues" evidence="6">
    <location>
        <begin position="8"/>
        <end position="26"/>
    </location>
</feature>
<gene>
    <name evidence="7" type="ORF">MEDL_4504</name>
</gene>
<dbReference type="GO" id="GO:0006979">
    <property type="term" value="P:response to oxidative stress"/>
    <property type="evidence" value="ECO:0007669"/>
    <property type="project" value="InterPro"/>
</dbReference>
<feature type="region of interest" description="Disordered" evidence="6">
    <location>
        <begin position="1"/>
        <end position="40"/>
    </location>
</feature>
<dbReference type="Proteomes" id="UP000683360">
    <property type="component" value="Unassembled WGS sequence"/>
</dbReference>
<dbReference type="EMBL" id="CAJPWZ010000285">
    <property type="protein sequence ID" value="CAG2189168.1"/>
    <property type="molecule type" value="Genomic_DNA"/>
</dbReference>
<organism evidence="7 8">
    <name type="scientific">Mytilus edulis</name>
    <name type="common">Blue mussel</name>
    <dbReference type="NCBI Taxonomy" id="6550"/>
    <lineage>
        <taxon>Eukaryota</taxon>
        <taxon>Metazoa</taxon>
        <taxon>Spiralia</taxon>
        <taxon>Lophotrochozoa</taxon>
        <taxon>Mollusca</taxon>
        <taxon>Bivalvia</taxon>
        <taxon>Autobranchia</taxon>
        <taxon>Pteriomorphia</taxon>
        <taxon>Mytilida</taxon>
        <taxon>Mytiloidea</taxon>
        <taxon>Mytilidae</taxon>
        <taxon>Mytilinae</taxon>
        <taxon>Mytilus</taxon>
    </lineage>
</organism>
<dbReference type="GO" id="GO:0019371">
    <property type="term" value="P:cyclooxygenase pathway"/>
    <property type="evidence" value="ECO:0007669"/>
    <property type="project" value="TreeGrafter"/>
</dbReference>
<dbReference type="PANTHER" id="PTHR11903:SF11">
    <property type="entry name" value="ALPHA-DIOXYGENASE 1"/>
    <property type="match status" value="1"/>
</dbReference>
<protein>
    <submittedName>
        <fullName evidence="7">Uncharacterized protein</fullName>
    </submittedName>
</protein>
<dbReference type="InterPro" id="IPR037120">
    <property type="entry name" value="Haem_peroxidase_sf_animal"/>
</dbReference>
<evidence type="ECO:0000256" key="4">
    <source>
        <dbReference type="ARBA" id="ARBA00023002"/>
    </source>
</evidence>
<dbReference type="Pfam" id="PF03098">
    <property type="entry name" value="An_peroxidase"/>
    <property type="match status" value="1"/>
</dbReference>
<dbReference type="PROSITE" id="PS50292">
    <property type="entry name" value="PEROXIDASE_3"/>
    <property type="match status" value="1"/>
</dbReference>
<dbReference type="Gene3D" id="1.10.640.10">
    <property type="entry name" value="Haem peroxidase domain superfamily, animal type"/>
    <property type="match status" value="1"/>
</dbReference>
<keyword evidence="1" id="KW-0479">Metal-binding</keyword>
<dbReference type="GO" id="GO:0004666">
    <property type="term" value="F:prostaglandin-endoperoxide synthase activity"/>
    <property type="evidence" value="ECO:0007669"/>
    <property type="project" value="TreeGrafter"/>
</dbReference>
<evidence type="ECO:0000313" key="7">
    <source>
        <dbReference type="EMBL" id="CAG2189168.1"/>
    </source>
</evidence>
<keyword evidence="4" id="KW-0560">Oxidoreductase</keyword>
<dbReference type="GO" id="GO:0006952">
    <property type="term" value="P:defense response"/>
    <property type="evidence" value="ECO:0007669"/>
    <property type="project" value="UniProtKB-KW"/>
</dbReference>
<reference evidence="7" key="1">
    <citation type="submission" date="2021-03" db="EMBL/GenBank/DDBJ databases">
        <authorList>
            <person name="Bekaert M."/>
        </authorList>
    </citation>
    <scope>NUCLEOTIDE SEQUENCE</scope>
</reference>
<dbReference type="PRINTS" id="PR00457">
    <property type="entry name" value="ANPEROXIDASE"/>
</dbReference>
<dbReference type="AlphaFoldDB" id="A0A8S3PYG2"/>
<evidence type="ECO:0000256" key="1">
    <source>
        <dbReference type="ARBA" id="ARBA00022723"/>
    </source>
</evidence>
<keyword evidence="3" id="KW-0223">Dioxygenase</keyword>
<name>A0A8S3PYG2_MYTED</name>
<feature type="compositionally biased region" description="Polar residues" evidence="6">
    <location>
        <begin position="28"/>
        <end position="39"/>
    </location>
</feature>
<dbReference type="GO" id="GO:0004601">
    <property type="term" value="F:peroxidase activity"/>
    <property type="evidence" value="ECO:0007669"/>
    <property type="project" value="InterPro"/>
</dbReference>
<dbReference type="InterPro" id="IPR019791">
    <property type="entry name" value="Haem_peroxidase_animal"/>
</dbReference>
<keyword evidence="5" id="KW-0408">Iron</keyword>
<dbReference type="PANTHER" id="PTHR11903">
    <property type="entry name" value="PROSTAGLANDIN G/H SYNTHASE"/>
    <property type="match status" value="1"/>
</dbReference>
<keyword evidence="8" id="KW-1185">Reference proteome</keyword>
<accession>A0A8S3PYG2</accession>
<dbReference type="SUPFAM" id="SSF48113">
    <property type="entry name" value="Heme-dependent peroxidases"/>
    <property type="match status" value="1"/>
</dbReference>
<dbReference type="GO" id="GO:0043005">
    <property type="term" value="C:neuron projection"/>
    <property type="evidence" value="ECO:0007669"/>
    <property type="project" value="TreeGrafter"/>
</dbReference>
<sequence length="352" mass="40504">MSAKLRQIMKEEADREKEKRVIKEDITDSPSEDNGSSTKKLSKRLGCLSVGSSAPGNDNVDFIDFGNGKKNPVPSNWWQYNYPYDVIQLIRSQSQLQENNLIDSYTENPNGGIRGCLDPKIGRNVLLNVTVQDDCNLYNPNPRDISRTLMQRKEFIPATSINILIAGWVQFMIHDWFGSGPNDKSRHFEVPVKDDDPDFTTVIKINRTRPDNCTRLPGVTTKICKNFPRDYEFCKDAKDYETHQNINTHWWDASQLYGVDFTLNNRIRSKMDGKLKLTADNRLPIDSHNGLPVTGLSIDWWVGLGMFHIIWTREHNYVCDMLKQRNPTWDDDKLYHTARLIIGGVICKNSYT</sequence>
<dbReference type="InterPro" id="IPR050783">
    <property type="entry name" value="Oxylipin_biosynth_metab"/>
</dbReference>